<dbReference type="RefSeq" id="WP_089074141.1">
    <property type="nucleotide sequence ID" value="NZ_CBCSAM010000002.1"/>
</dbReference>
<keyword evidence="3" id="KW-1185">Reference proteome</keyword>
<gene>
    <name evidence="2" type="ORF">CF386_09180</name>
</gene>
<dbReference type="OrthoDB" id="6213638at2"/>
<dbReference type="KEGG" id="pmai:CF386_09180"/>
<dbReference type="AlphaFoldDB" id="A0A220VH16"/>
<feature type="signal peptide" evidence="1">
    <location>
        <begin position="1"/>
        <end position="20"/>
    </location>
</feature>
<proteinExistence type="predicted"/>
<evidence type="ECO:0000313" key="2">
    <source>
        <dbReference type="EMBL" id="ASK79233.1"/>
    </source>
</evidence>
<name>A0A220VH16_9GAMM</name>
<evidence type="ECO:0000313" key="3">
    <source>
        <dbReference type="Proteomes" id="UP000242175"/>
    </source>
</evidence>
<sequence>MKKFKLIALTASMLSTVVMADNQCVGTTDAPASIKSNLIDRTQTDEGVKIIGQSVKGEEKGDLCEAKVYEVKSHPIRVYRIWDSNYIGGAKGTWWTLDRPTGKIENIRNNIELCREYNGTEKLEVCDLMPGGFMALGPGQSTMCEGSGYPYKYSKSSTQQVYIPSTYKQDLTHCHVESAVISWEKDDTPNYRFQFPTDHEDITADVCGKIMTLKKGDPNVSMPVTIPKSGVCRVDVQLNAEGTEEVKFTIGANKTKTDCTAEGINCDQVVNNFDQNVFNFPN</sequence>
<keyword evidence="1" id="KW-0732">Signal</keyword>
<protein>
    <submittedName>
        <fullName evidence="2">Uncharacterized protein</fullName>
    </submittedName>
</protein>
<feature type="chain" id="PRO_5012804335" evidence="1">
    <location>
        <begin position="21"/>
        <end position="282"/>
    </location>
</feature>
<dbReference type="EMBL" id="CP022356">
    <property type="protein sequence ID" value="ASK79233.1"/>
    <property type="molecule type" value="Genomic_DNA"/>
</dbReference>
<organism evidence="2 3">
    <name type="scientific">Paraphotobacterium marinum</name>
    <dbReference type="NCBI Taxonomy" id="1755811"/>
    <lineage>
        <taxon>Bacteria</taxon>
        <taxon>Pseudomonadati</taxon>
        <taxon>Pseudomonadota</taxon>
        <taxon>Gammaproteobacteria</taxon>
        <taxon>Vibrionales</taxon>
        <taxon>Vibrionaceae</taxon>
        <taxon>Paraphotobacterium</taxon>
    </lineage>
</organism>
<reference evidence="2 3" key="1">
    <citation type="journal article" date="2016" name="Int. J. Syst. Evol. Microbiol.">
        <title>Paraphotobacterium marinum gen. nov., sp. nov., a member of the family Vibrionaceae, isolated from surface seawater.</title>
        <authorList>
            <person name="Huang Z."/>
            <person name="Dong C."/>
            <person name="Shao Z."/>
        </authorList>
    </citation>
    <scope>NUCLEOTIDE SEQUENCE [LARGE SCALE GENOMIC DNA]</scope>
    <source>
        <strain evidence="2 3">NSCS20N07D</strain>
    </source>
</reference>
<evidence type="ECO:0000256" key="1">
    <source>
        <dbReference type="SAM" id="SignalP"/>
    </source>
</evidence>
<dbReference type="Proteomes" id="UP000242175">
    <property type="component" value="Chromosome small"/>
</dbReference>
<accession>A0A220VH16</accession>